<keyword evidence="1" id="KW-0812">Transmembrane</keyword>
<feature type="transmembrane region" description="Helical" evidence="1">
    <location>
        <begin position="7"/>
        <end position="31"/>
    </location>
</feature>
<dbReference type="EMBL" id="QFOD01000032">
    <property type="protein sequence ID" value="PZP27295.1"/>
    <property type="molecule type" value="Genomic_DNA"/>
</dbReference>
<comment type="caution">
    <text evidence="2">The sequence shown here is derived from an EMBL/GenBank/DDBJ whole genome shotgun (WGS) entry which is preliminary data.</text>
</comment>
<sequence length="148" mass="16502">MRHRQTGFSLLEAVVAMVILALAGMALFDWVNASVVSLRRVEDANARNEATTNAVEYMQSINPMLRPSGEMDLGRYRIAWRAQPTTAVIDSSQYPRGVGLYQLALFETVVRAYREGELADAGLWFEFKMKQVGYKKVRQQVDLGAAGG</sequence>
<evidence type="ECO:0000313" key="2">
    <source>
        <dbReference type="EMBL" id="PZP27295.1"/>
    </source>
</evidence>
<gene>
    <name evidence="2" type="ORF">DI603_22270</name>
</gene>
<keyword evidence="1" id="KW-1133">Transmembrane helix</keyword>
<proteinExistence type="predicted"/>
<dbReference type="InterPro" id="IPR012902">
    <property type="entry name" value="N_methyl_site"/>
</dbReference>
<name>A0A2W5D5A6_9BURK</name>
<keyword evidence="1" id="KW-0472">Membrane</keyword>
<dbReference type="Proteomes" id="UP000249633">
    <property type="component" value="Unassembled WGS sequence"/>
</dbReference>
<dbReference type="Pfam" id="PF07963">
    <property type="entry name" value="N_methyl"/>
    <property type="match status" value="1"/>
</dbReference>
<accession>A0A2W5D5A6</accession>
<protein>
    <submittedName>
        <fullName evidence="2">Type II secretion system protein</fullName>
    </submittedName>
</protein>
<dbReference type="AlphaFoldDB" id="A0A2W5D5A6"/>
<evidence type="ECO:0000256" key="1">
    <source>
        <dbReference type="SAM" id="Phobius"/>
    </source>
</evidence>
<organism evidence="2 3">
    <name type="scientific">Roseateles depolymerans</name>
    <dbReference type="NCBI Taxonomy" id="76731"/>
    <lineage>
        <taxon>Bacteria</taxon>
        <taxon>Pseudomonadati</taxon>
        <taxon>Pseudomonadota</taxon>
        <taxon>Betaproteobacteria</taxon>
        <taxon>Burkholderiales</taxon>
        <taxon>Sphaerotilaceae</taxon>
        <taxon>Roseateles</taxon>
    </lineage>
</organism>
<evidence type="ECO:0000313" key="3">
    <source>
        <dbReference type="Proteomes" id="UP000249633"/>
    </source>
</evidence>
<dbReference type="PROSITE" id="PS00409">
    <property type="entry name" value="PROKAR_NTER_METHYL"/>
    <property type="match status" value="1"/>
</dbReference>
<reference evidence="2 3" key="1">
    <citation type="submission" date="2017-08" db="EMBL/GenBank/DDBJ databases">
        <title>Infants hospitalized years apart are colonized by the same room-sourced microbial strains.</title>
        <authorList>
            <person name="Brooks B."/>
            <person name="Olm M.R."/>
            <person name="Firek B.A."/>
            <person name="Baker R."/>
            <person name="Thomas B.C."/>
            <person name="Morowitz M.J."/>
            <person name="Banfield J.F."/>
        </authorList>
    </citation>
    <scope>NUCLEOTIDE SEQUENCE [LARGE SCALE GENOMIC DNA]</scope>
    <source>
        <strain evidence="2">S2_012_000_R2_81</strain>
    </source>
</reference>